<dbReference type="AlphaFoldDB" id="A0AAV8DWW0"/>
<name>A0AAV8DWW0_9POAL</name>
<organism evidence="2 3">
    <name type="scientific">Rhynchospora pubera</name>
    <dbReference type="NCBI Taxonomy" id="906938"/>
    <lineage>
        <taxon>Eukaryota</taxon>
        <taxon>Viridiplantae</taxon>
        <taxon>Streptophyta</taxon>
        <taxon>Embryophyta</taxon>
        <taxon>Tracheophyta</taxon>
        <taxon>Spermatophyta</taxon>
        <taxon>Magnoliopsida</taxon>
        <taxon>Liliopsida</taxon>
        <taxon>Poales</taxon>
        <taxon>Cyperaceae</taxon>
        <taxon>Cyperoideae</taxon>
        <taxon>Rhynchosporeae</taxon>
        <taxon>Rhynchospora</taxon>
    </lineage>
</organism>
<evidence type="ECO:0000313" key="2">
    <source>
        <dbReference type="EMBL" id="KAJ4773675.1"/>
    </source>
</evidence>
<keyword evidence="3" id="KW-1185">Reference proteome</keyword>
<dbReference type="InterPro" id="IPR021641">
    <property type="entry name" value="DUF3245"/>
</dbReference>
<reference evidence="2" key="1">
    <citation type="submission" date="2022-08" db="EMBL/GenBank/DDBJ databases">
        <authorList>
            <person name="Marques A."/>
        </authorList>
    </citation>
    <scope>NUCLEOTIDE SEQUENCE</scope>
    <source>
        <strain evidence="2">RhyPub2mFocal</strain>
        <tissue evidence="2">Leaves</tissue>
    </source>
</reference>
<protein>
    <submittedName>
        <fullName evidence="2">Uncharacterized protein</fullName>
    </submittedName>
</protein>
<accession>A0AAV8DWW0</accession>
<sequence length="151" mass="16683">MATESSTKKVVPKIVKVDKAFELAKIWVKNMSGGISEEKVTDVEIEGRPPRLGLGARVVPKAKTTLTDPVERKLLSKVNAQRKQSLENEEKNEIQSEDDTDEPESRTSAVAKKRPMPLPTAALGKRHKCDIWSTFRFSAGITVLRIITAAS</sequence>
<dbReference type="Pfam" id="PF11595">
    <property type="entry name" value="DUF3245"/>
    <property type="match status" value="1"/>
</dbReference>
<proteinExistence type="predicted"/>
<evidence type="ECO:0000256" key="1">
    <source>
        <dbReference type="SAM" id="MobiDB-lite"/>
    </source>
</evidence>
<evidence type="ECO:0000313" key="3">
    <source>
        <dbReference type="Proteomes" id="UP001140206"/>
    </source>
</evidence>
<gene>
    <name evidence="2" type="ORF">LUZ62_057932</name>
</gene>
<dbReference type="Proteomes" id="UP001140206">
    <property type="component" value="Chromosome 3"/>
</dbReference>
<dbReference type="EMBL" id="JAMFTS010000003">
    <property type="protein sequence ID" value="KAJ4773675.1"/>
    <property type="molecule type" value="Genomic_DNA"/>
</dbReference>
<feature type="compositionally biased region" description="Basic and acidic residues" evidence="1">
    <location>
        <begin position="84"/>
        <end position="94"/>
    </location>
</feature>
<dbReference type="PANTHER" id="PTHR35741:SF1">
    <property type="entry name" value="FACTOR CWC22-LIKE PROTEIN, PUTATIVE (DUF3245)-RELATED"/>
    <property type="match status" value="1"/>
</dbReference>
<comment type="caution">
    <text evidence="2">The sequence shown here is derived from an EMBL/GenBank/DDBJ whole genome shotgun (WGS) entry which is preliminary data.</text>
</comment>
<feature type="region of interest" description="Disordered" evidence="1">
    <location>
        <begin position="77"/>
        <end position="120"/>
    </location>
</feature>
<dbReference type="PANTHER" id="PTHR35741">
    <property type="entry name" value="FACTOR CWC22-LIKE PROTEIN, PUTATIVE (DUF3245)-RELATED"/>
    <property type="match status" value="1"/>
</dbReference>